<dbReference type="SUPFAM" id="SSF116726">
    <property type="entry name" value="TrkA C-terminal domain-like"/>
    <property type="match status" value="2"/>
</dbReference>
<evidence type="ECO:0000256" key="4">
    <source>
        <dbReference type="ARBA" id="ARBA00022958"/>
    </source>
</evidence>
<comment type="caution">
    <text evidence="9">The sequence shown here is derived from an EMBL/GenBank/DDBJ whole genome shotgun (WGS) entry which is preliminary data.</text>
</comment>
<dbReference type="PROSITE" id="PS51202">
    <property type="entry name" value="RCK_C"/>
    <property type="match status" value="2"/>
</dbReference>
<dbReference type="AlphaFoldDB" id="A0A838YUM5"/>
<evidence type="ECO:0000256" key="1">
    <source>
        <dbReference type="ARBA" id="ARBA00017378"/>
    </source>
</evidence>
<evidence type="ECO:0000313" key="9">
    <source>
        <dbReference type="EMBL" id="MBA4723759.1"/>
    </source>
</evidence>
<keyword evidence="6" id="KW-0406">Ion transport</keyword>
<dbReference type="GO" id="GO:0005886">
    <property type="term" value="C:plasma membrane"/>
    <property type="evidence" value="ECO:0007669"/>
    <property type="project" value="InterPro"/>
</dbReference>
<dbReference type="InterPro" id="IPR036721">
    <property type="entry name" value="RCK_C_sf"/>
</dbReference>
<dbReference type="SUPFAM" id="SSF51735">
    <property type="entry name" value="NAD(P)-binding Rossmann-fold domains"/>
    <property type="match status" value="2"/>
</dbReference>
<organism evidence="9 10">
    <name type="scientific">SAR86 cluster bacterium</name>
    <dbReference type="NCBI Taxonomy" id="2030880"/>
    <lineage>
        <taxon>Bacteria</taxon>
        <taxon>Pseudomonadati</taxon>
        <taxon>Pseudomonadota</taxon>
        <taxon>Gammaproteobacteria</taxon>
        <taxon>SAR86 cluster</taxon>
    </lineage>
</organism>
<dbReference type="Pfam" id="PF02080">
    <property type="entry name" value="TrkA_C"/>
    <property type="match status" value="2"/>
</dbReference>
<dbReference type="InterPro" id="IPR003148">
    <property type="entry name" value="RCK_N"/>
</dbReference>
<accession>A0A838YUM5</accession>
<protein>
    <recommendedName>
        <fullName evidence="1">Trk system potassium uptake protein TrkA</fullName>
    </recommendedName>
</protein>
<feature type="domain" description="RCK N-terminal" evidence="7">
    <location>
        <begin position="228"/>
        <end position="343"/>
    </location>
</feature>
<dbReference type="PROSITE" id="PS51201">
    <property type="entry name" value="RCK_N"/>
    <property type="match status" value="2"/>
</dbReference>
<dbReference type="Gene3D" id="3.30.70.1450">
    <property type="entry name" value="Regulator of K+ conductance, C-terminal domain"/>
    <property type="match status" value="2"/>
</dbReference>
<evidence type="ECO:0000259" key="8">
    <source>
        <dbReference type="PROSITE" id="PS51202"/>
    </source>
</evidence>
<sequence length="450" mass="49994">MKIAILGAGRVGSSLARNLSNNNYEVSIVDEDRNKIDSLQEKLDIGCVVGHAAHQDSFKKLGIDEDTIVIAVTSNDEVNIIACQIAKKQFNAKKTICRFKDSEYINNLSIFGDNIIDIPISPEYEVTSHLRELIAHPGANQIEEFADGKVKLVSVKAKKQGELVGRELKNIKGDMPGVEAYIPMIYRKNKPFIPNGDTVIKENDEVYFVSGSDRVDRIVDEFRHEDASSRIMIVGGGKIGFSLARELENDYKVKLIDSNEEKCERLSRELDKTIVLKGSATDDDLLKSESIDSIDVFCALTNDDETNVMSSLLAKKLGAKKTMIILNNPSYLKLVPGFIDTYIAPYRLTVSSVLQDLRESDVAQDVMLKMDTGAEAIEGIVHANEHTSHLFGKSIDDIPMPEGASIAAIVRHGDVIMPSKSVKLALNDHLIFFLEDKNLMEEIEKFFKES</sequence>
<dbReference type="PRINTS" id="PR00335">
    <property type="entry name" value="KUPTAKETRKA"/>
</dbReference>
<keyword evidence="4" id="KW-0630">Potassium</keyword>
<dbReference type="NCBIfam" id="NF007031">
    <property type="entry name" value="PRK09496.1-2"/>
    <property type="match status" value="1"/>
</dbReference>
<reference evidence="9 10" key="1">
    <citation type="submission" date="2020-06" db="EMBL/GenBank/DDBJ databases">
        <title>Dysbiosis in marine aquaculture revealed through microbiome analysis: reverse ecology for environmental sustainability.</title>
        <authorList>
            <person name="Haro-Moreno J.M."/>
            <person name="Coutinho F.H."/>
            <person name="Zaragoza-Solas A."/>
            <person name="Picazo A."/>
            <person name="Almagro-Moreno S."/>
            <person name="Lopez-Perez M."/>
        </authorList>
    </citation>
    <scope>NUCLEOTIDE SEQUENCE [LARGE SCALE GENOMIC DNA]</scope>
    <source>
        <strain evidence="9">MCMED-G42</strain>
    </source>
</reference>
<evidence type="ECO:0000256" key="2">
    <source>
        <dbReference type="ARBA" id="ARBA00022448"/>
    </source>
</evidence>
<dbReference type="InterPro" id="IPR036291">
    <property type="entry name" value="NAD(P)-bd_dom_sf"/>
</dbReference>
<dbReference type="InterPro" id="IPR006036">
    <property type="entry name" value="K_uptake_TrkA"/>
</dbReference>
<dbReference type="Proteomes" id="UP000585327">
    <property type="component" value="Unassembled WGS sequence"/>
</dbReference>
<dbReference type="GO" id="GO:0015079">
    <property type="term" value="F:potassium ion transmembrane transporter activity"/>
    <property type="evidence" value="ECO:0007669"/>
    <property type="project" value="InterPro"/>
</dbReference>
<dbReference type="Pfam" id="PF02254">
    <property type="entry name" value="TrkA_N"/>
    <property type="match status" value="2"/>
</dbReference>
<evidence type="ECO:0000313" key="10">
    <source>
        <dbReference type="Proteomes" id="UP000585327"/>
    </source>
</evidence>
<evidence type="ECO:0000256" key="5">
    <source>
        <dbReference type="ARBA" id="ARBA00023027"/>
    </source>
</evidence>
<gene>
    <name evidence="9" type="primary">trkA</name>
    <name evidence="9" type="ORF">H2021_00935</name>
</gene>
<dbReference type="Gene3D" id="3.40.50.720">
    <property type="entry name" value="NAD(P)-binding Rossmann-like Domain"/>
    <property type="match status" value="2"/>
</dbReference>
<dbReference type="PANTHER" id="PTHR43833:SF5">
    <property type="entry name" value="TRK SYSTEM POTASSIUM UPTAKE PROTEIN TRKA"/>
    <property type="match status" value="1"/>
</dbReference>
<dbReference type="EMBL" id="JACETM010000004">
    <property type="protein sequence ID" value="MBA4723759.1"/>
    <property type="molecule type" value="Genomic_DNA"/>
</dbReference>
<keyword evidence="5" id="KW-0520">NAD</keyword>
<dbReference type="NCBIfam" id="NF007030">
    <property type="entry name" value="PRK09496.1-1"/>
    <property type="match status" value="1"/>
</dbReference>
<keyword evidence="2" id="KW-0813">Transport</keyword>
<evidence type="ECO:0000259" key="7">
    <source>
        <dbReference type="PROSITE" id="PS51201"/>
    </source>
</evidence>
<feature type="domain" description="RCK C-terminal" evidence="8">
    <location>
        <begin position="140"/>
        <end position="225"/>
    </location>
</feature>
<dbReference type="InterPro" id="IPR050721">
    <property type="entry name" value="Trk_Ktr_HKT_K-transport"/>
</dbReference>
<proteinExistence type="predicted"/>
<keyword evidence="3" id="KW-0633">Potassium transport</keyword>
<evidence type="ECO:0000256" key="3">
    <source>
        <dbReference type="ARBA" id="ARBA00022538"/>
    </source>
</evidence>
<feature type="domain" description="RCK C-terminal" evidence="8">
    <location>
        <begin position="364"/>
        <end position="449"/>
    </location>
</feature>
<name>A0A838YUM5_9GAMM</name>
<feature type="domain" description="RCK N-terminal" evidence="7">
    <location>
        <begin position="1"/>
        <end position="120"/>
    </location>
</feature>
<dbReference type="InterPro" id="IPR006037">
    <property type="entry name" value="RCK_C"/>
</dbReference>
<dbReference type="PANTHER" id="PTHR43833">
    <property type="entry name" value="POTASSIUM CHANNEL PROTEIN 2-RELATED-RELATED"/>
    <property type="match status" value="1"/>
</dbReference>
<dbReference type="NCBIfam" id="NF007032">
    <property type="entry name" value="PRK09496.1-4"/>
    <property type="match status" value="1"/>
</dbReference>
<evidence type="ECO:0000256" key="6">
    <source>
        <dbReference type="ARBA" id="ARBA00023065"/>
    </source>
</evidence>
<dbReference type="NCBIfam" id="NF007039">
    <property type="entry name" value="PRK09496.3-2"/>
    <property type="match status" value="1"/>
</dbReference>